<keyword evidence="1" id="KW-0472">Membrane</keyword>
<proteinExistence type="predicted"/>
<evidence type="ECO:0000313" key="3">
    <source>
        <dbReference type="Proteomes" id="UP000032141"/>
    </source>
</evidence>
<keyword evidence="1" id="KW-1133">Transmembrane helix</keyword>
<accession>A0A0D3DX92</accession>
<dbReference type="Proteomes" id="UP000032141">
    <property type="component" value="Chromosome C8"/>
</dbReference>
<evidence type="ECO:0000313" key="2">
    <source>
        <dbReference type="EnsemblPlants" id="Bo8g106420.1"/>
    </source>
</evidence>
<keyword evidence="1" id="KW-0812">Transmembrane</keyword>
<feature type="transmembrane region" description="Helical" evidence="1">
    <location>
        <begin position="53"/>
        <end position="71"/>
    </location>
</feature>
<dbReference type="HOGENOM" id="CLU_2041322_0_0_1"/>
<name>A0A0D3DX92_BRAOL</name>
<evidence type="ECO:0000256" key="1">
    <source>
        <dbReference type="SAM" id="Phobius"/>
    </source>
</evidence>
<dbReference type="AlphaFoldDB" id="A0A0D3DX92"/>
<organism evidence="2 3">
    <name type="scientific">Brassica oleracea var. oleracea</name>
    <dbReference type="NCBI Taxonomy" id="109376"/>
    <lineage>
        <taxon>Eukaryota</taxon>
        <taxon>Viridiplantae</taxon>
        <taxon>Streptophyta</taxon>
        <taxon>Embryophyta</taxon>
        <taxon>Tracheophyta</taxon>
        <taxon>Spermatophyta</taxon>
        <taxon>Magnoliopsida</taxon>
        <taxon>eudicotyledons</taxon>
        <taxon>Gunneridae</taxon>
        <taxon>Pentapetalae</taxon>
        <taxon>rosids</taxon>
        <taxon>malvids</taxon>
        <taxon>Brassicales</taxon>
        <taxon>Brassicaceae</taxon>
        <taxon>Brassiceae</taxon>
        <taxon>Brassica</taxon>
    </lineage>
</organism>
<keyword evidence="3" id="KW-1185">Reference proteome</keyword>
<protein>
    <recommendedName>
        <fullName evidence="4">Methyltransferase</fullName>
    </recommendedName>
</protein>
<dbReference type="EnsemblPlants" id="Bo8g106420.1">
    <property type="protein sequence ID" value="Bo8g106420.1"/>
    <property type="gene ID" value="Bo8g106420"/>
</dbReference>
<evidence type="ECO:0008006" key="4">
    <source>
        <dbReference type="Google" id="ProtNLM"/>
    </source>
</evidence>
<reference evidence="2" key="2">
    <citation type="submission" date="2015-03" db="UniProtKB">
        <authorList>
            <consortium name="EnsemblPlants"/>
        </authorList>
    </citation>
    <scope>IDENTIFICATION</scope>
</reference>
<dbReference type="Gramene" id="Bo8g106420.1">
    <property type="protein sequence ID" value="Bo8g106420.1"/>
    <property type="gene ID" value="Bo8g106420"/>
</dbReference>
<reference evidence="2 3" key="1">
    <citation type="journal article" date="2014" name="Genome Biol.">
        <title>Transcriptome and methylome profiling reveals relics of genome dominance in the mesopolyploid Brassica oleracea.</title>
        <authorList>
            <person name="Parkin I.A."/>
            <person name="Koh C."/>
            <person name="Tang H."/>
            <person name="Robinson S.J."/>
            <person name="Kagale S."/>
            <person name="Clarke W.E."/>
            <person name="Town C.D."/>
            <person name="Nixon J."/>
            <person name="Krishnakumar V."/>
            <person name="Bidwell S.L."/>
            <person name="Denoeud F."/>
            <person name="Belcram H."/>
            <person name="Links M.G."/>
            <person name="Just J."/>
            <person name="Clarke C."/>
            <person name="Bender T."/>
            <person name="Huebert T."/>
            <person name="Mason A.S."/>
            <person name="Pires J.C."/>
            <person name="Barker G."/>
            <person name="Moore J."/>
            <person name="Walley P.G."/>
            <person name="Manoli S."/>
            <person name="Batley J."/>
            <person name="Edwards D."/>
            <person name="Nelson M.N."/>
            <person name="Wang X."/>
            <person name="Paterson A.H."/>
            <person name="King G."/>
            <person name="Bancroft I."/>
            <person name="Chalhoub B."/>
            <person name="Sharpe A.G."/>
        </authorList>
    </citation>
    <scope>NUCLEOTIDE SEQUENCE</scope>
    <source>
        <strain evidence="2 3">cv. TO1000</strain>
    </source>
</reference>
<sequence length="121" mass="13911">MVAGWEVIGDISFLRGRQHILKVLITELRRQKYSHSLSLTIVFSKPPKSCLRISASIPVWMSMTIFALIFFRCSMVSVMAEVDRILIPQGTFIIWRRSDDLCSEVMVASYRGRDHYIGDSK</sequence>